<accession>A1ALG9</accession>
<evidence type="ECO:0000256" key="1">
    <source>
        <dbReference type="SAM" id="SignalP"/>
    </source>
</evidence>
<name>A1ALG9_PELPD</name>
<keyword evidence="1" id="KW-0732">Signal</keyword>
<dbReference type="EMBL" id="CP000482">
    <property type="protein sequence ID" value="ABK98189.1"/>
    <property type="molecule type" value="Genomic_DNA"/>
</dbReference>
<dbReference type="AlphaFoldDB" id="A1ALG9"/>
<sequence length="199" mass="23067">MLQRTLLILLALFFTTTHAFATPTDDVRKTVDQVIHIVADKDMKRNDQKRRQALKRSISVLFDYNEMAKRSLGRHWNDRSQEERKQFSDLFASLLEKTYANKIESYNNEKVIYLRENIAANRAEVKSKIVTAKHDEYTMDYRLLNQGGKWMVYDVVIEGVSLISNYRSQFNKIITANGYGELVKKLQGKSGDLKAPQAN</sequence>
<dbReference type="PIRSF" id="PIRSF004649">
    <property type="entry name" value="MlaC"/>
    <property type="match status" value="1"/>
</dbReference>
<dbReference type="eggNOG" id="COG2854">
    <property type="taxonomic scope" value="Bacteria"/>
</dbReference>
<dbReference type="RefSeq" id="WP_011734502.1">
    <property type="nucleotide sequence ID" value="NC_008609.1"/>
</dbReference>
<organism evidence="2 3">
    <name type="scientific">Pelobacter propionicus (strain DSM 2379 / NBRC 103807 / OttBd1)</name>
    <dbReference type="NCBI Taxonomy" id="338966"/>
    <lineage>
        <taxon>Bacteria</taxon>
        <taxon>Pseudomonadati</taxon>
        <taxon>Thermodesulfobacteriota</taxon>
        <taxon>Desulfuromonadia</taxon>
        <taxon>Desulfuromonadales</taxon>
        <taxon>Desulfuromonadaceae</taxon>
        <taxon>Pelobacter</taxon>
    </lineage>
</organism>
<reference evidence="2 3" key="1">
    <citation type="submission" date="2006-10" db="EMBL/GenBank/DDBJ databases">
        <title>Complete sequence of chromosome of Pelobacter propionicus DSM 2379.</title>
        <authorList>
            <consortium name="US DOE Joint Genome Institute"/>
            <person name="Copeland A."/>
            <person name="Lucas S."/>
            <person name="Lapidus A."/>
            <person name="Barry K."/>
            <person name="Detter J.C."/>
            <person name="Glavina del Rio T."/>
            <person name="Hammon N."/>
            <person name="Israni S."/>
            <person name="Dalin E."/>
            <person name="Tice H."/>
            <person name="Pitluck S."/>
            <person name="Saunders E."/>
            <person name="Brettin T."/>
            <person name="Bruce D."/>
            <person name="Han C."/>
            <person name="Tapia R."/>
            <person name="Schmutz J."/>
            <person name="Larimer F."/>
            <person name="Land M."/>
            <person name="Hauser L."/>
            <person name="Kyrpides N."/>
            <person name="Kim E."/>
            <person name="Lovley D."/>
            <person name="Richardson P."/>
        </authorList>
    </citation>
    <scope>NUCLEOTIDE SEQUENCE [LARGE SCALE GENOMIC DNA]</scope>
    <source>
        <strain evidence="3">DSM 2379 / NBRC 103807 / OttBd1</strain>
    </source>
</reference>
<dbReference type="KEGG" id="ppd:Ppro_0558"/>
<dbReference type="PANTHER" id="PTHR36573">
    <property type="entry name" value="INTERMEMBRANE PHOSPHOLIPID TRANSPORT SYSTEM BINDING PROTEIN MLAC"/>
    <property type="match status" value="1"/>
</dbReference>
<dbReference type="InterPro" id="IPR042245">
    <property type="entry name" value="Tgt2/MlaC_sf"/>
</dbReference>
<evidence type="ECO:0000313" key="2">
    <source>
        <dbReference type="EMBL" id="ABK98189.1"/>
    </source>
</evidence>
<dbReference type="HOGENOM" id="CLU_094502_2_0_7"/>
<dbReference type="Gene3D" id="3.10.450.710">
    <property type="entry name" value="Tgt2/MlaC"/>
    <property type="match status" value="1"/>
</dbReference>
<dbReference type="Pfam" id="PF05494">
    <property type="entry name" value="MlaC"/>
    <property type="match status" value="1"/>
</dbReference>
<dbReference type="Proteomes" id="UP000006732">
    <property type="component" value="Chromosome"/>
</dbReference>
<dbReference type="PANTHER" id="PTHR36573:SF1">
    <property type="entry name" value="INTERMEMBRANE PHOSPHOLIPID TRANSPORT SYSTEM BINDING PROTEIN MLAC"/>
    <property type="match status" value="1"/>
</dbReference>
<gene>
    <name evidence="2" type="ordered locus">Ppro_0558</name>
</gene>
<feature type="signal peptide" evidence="1">
    <location>
        <begin position="1"/>
        <end position="21"/>
    </location>
</feature>
<dbReference type="STRING" id="338966.Ppro_0558"/>
<proteinExistence type="predicted"/>
<keyword evidence="3" id="KW-1185">Reference proteome</keyword>
<dbReference type="InterPro" id="IPR008869">
    <property type="entry name" value="MlaC/ttg2D"/>
</dbReference>
<feature type="chain" id="PRO_5002632217" evidence="1">
    <location>
        <begin position="22"/>
        <end position="199"/>
    </location>
</feature>
<evidence type="ECO:0000313" key="3">
    <source>
        <dbReference type="Proteomes" id="UP000006732"/>
    </source>
</evidence>
<protein>
    <submittedName>
        <fullName evidence="2">Toluene tolerance family protein</fullName>
    </submittedName>
</protein>
<dbReference type="OrthoDB" id="9798905at2"/>